<evidence type="ECO:0000313" key="1">
    <source>
        <dbReference type="EMBL" id="AUD79261.1"/>
    </source>
</evidence>
<sequence>MKKILIILVFLMLSQDLNAKDYSVDGSSVQKFSSNGISEVVITCFCSNNIKTKRTKVTEIKVEVEATLDSVGYHGEQTKPKKIADELLNFDYDISGNRLELISNEYTFMHHAFVIKSLTIYLPHNVTLRHTPVLYSTLEGRNR</sequence>
<name>A0A2K9AVX5_9GAMM</name>
<accession>A0A2K9AVX5</accession>
<keyword evidence="2" id="KW-1185">Reference proteome</keyword>
<reference evidence="1 2" key="1">
    <citation type="submission" date="2017-12" db="EMBL/GenBank/DDBJ databases">
        <title>Kangiella profundi FT102 completed genome.</title>
        <authorList>
            <person name="Xu J."/>
            <person name="Wang J."/>
            <person name="Lu Y."/>
        </authorList>
    </citation>
    <scope>NUCLEOTIDE SEQUENCE [LARGE SCALE GENOMIC DNA]</scope>
    <source>
        <strain evidence="1 2">FT102</strain>
    </source>
</reference>
<gene>
    <name evidence="1" type="ORF">CW740_08385</name>
</gene>
<dbReference type="OrthoDB" id="9553988at2"/>
<dbReference type="RefSeq" id="WP_106647083.1">
    <property type="nucleotide sequence ID" value="NZ_BMGO01000001.1"/>
</dbReference>
<organism evidence="1 2">
    <name type="scientific">Kangiella profundi</name>
    <dbReference type="NCBI Taxonomy" id="1561924"/>
    <lineage>
        <taxon>Bacteria</taxon>
        <taxon>Pseudomonadati</taxon>
        <taxon>Pseudomonadota</taxon>
        <taxon>Gammaproteobacteria</taxon>
        <taxon>Kangiellales</taxon>
        <taxon>Kangiellaceae</taxon>
        <taxon>Kangiella</taxon>
    </lineage>
</organism>
<protein>
    <submittedName>
        <fullName evidence="1">Uncharacterized protein</fullName>
    </submittedName>
</protein>
<dbReference type="Proteomes" id="UP000232693">
    <property type="component" value="Chromosome"/>
</dbReference>
<dbReference type="EMBL" id="CP025120">
    <property type="protein sequence ID" value="AUD79261.1"/>
    <property type="molecule type" value="Genomic_DNA"/>
</dbReference>
<proteinExistence type="predicted"/>
<dbReference type="KEGG" id="kpd:CW740_08385"/>
<dbReference type="AlphaFoldDB" id="A0A2K9AVX5"/>
<evidence type="ECO:0000313" key="2">
    <source>
        <dbReference type="Proteomes" id="UP000232693"/>
    </source>
</evidence>